<dbReference type="Proteomes" id="UP000632377">
    <property type="component" value="Unassembled WGS sequence"/>
</dbReference>
<keyword evidence="4" id="KW-1185">Reference proteome</keyword>
<sequence>MDLENIKNSIVTNVYHIPADKKVALHKHPTHDEVFYCIKGEGFGVLEDKDIELKVGKAFIVPAGVMHALRSDSEIYVTSFLIPKV</sequence>
<dbReference type="InterPro" id="IPR051610">
    <property type="entry name" value="GPI/OXD"/>
</dbReference>
<protein>
    <submittedName>
        <fullName evidence="3">Cupin domain-containing protein</fullName>
    </submittedName>
</protein>
<feature type="domain" description="Cupin type-2" evidence="2">
    <location>
        <begin position="15"/>
        <end position="74"/>
    </location>
</feature>
<evidence type="ECO:0000256" key="1">
    <source>
        <dbReference type="ARBA" id="ARBA00022723"/>
    </source>
</evidence>
<dbReference type="EMBL" id="JAESWC010000025">
    <property type="protein sequence ID" value="MBL4938608.1"/>
    <property type="molecule type" value="Genomic_DNA"/>
</dbReference>
<dbReference type="PANTHER" id="PTHR35848:SF6">
    <property type="entry name" value="CUPIN TYPE-2 DOMAIN-CONTAINING PROTEIN"/>
    <property type="match status" value="1"/>
</dbReference>
<reference evidence="3 4" key="1">
    <citation type="submission" date="2021-01" db="EMBL/GenBank/DDBJ databases">
        <title>Genome public.</title>
        <authorList>
            <person name="Liu C."/>
            <person name="Sun Q."/>
        </authorList>
    </citation>
    <scope>NUCLEOTIDE SEQUENCE [LARGE SCALE GENOMIC DNA]</scope>
    <source>
        <strain evidence="3 4">YIM B02515</strain>
    </source>
</reference>
<keyword evidence="1" id="KW-0479">Metal-binding</keyword>
<dbReference type="PANTHER" id="PTHR35848">
    <property type="entry name" value="OXALATE-BINDING PROTEIN"/>
    <property type="match status" value="1"/>
</dbReference>
<dbReference type="SUPFAM" id="SSF51182">
    <property type="entry name" value="RmlC-like cupins"/>
    <property type="match status" value="1"/>
</dbReference>
<dbReference type="Gene3D" id="2.60.120.10">
    <property type="entry name" value="Jelly Rolls"/>
    <property type="match status" value="1"/>
</dbReference>
<dbReference type="InterPro" id="IPR014710">
    <property type="entry name" value="RmlC-like_jellyroll"/>
</dbReference>
<proteinExistence type="predicted"/>
<gene>
    <name evidence="3" type="ORF">JK636_23160</name>
</gene>
<dbReference type="Pfam" id="PF07883">
    <property type="entry name" value="Cupin_2"/>
    <property type="match status" value="1"/>
</dbReference>
<comment type="caution">
    <text evidence="3">The sequence shown here is derived from an EMBL/GenBank/DDBJ whole genome shotgun (WGS) entry which is preliminary data.</text>
</comment>
<evidence type="ECO:0000313" key="3">
    <source>
        <dbReference type="EMBL" id="MBL4938608.1"/>
    </source>
</evidence>
<dbReference type="InterPro" id="IPR013096">
    <property type="entry name" value="Cupin_2"/>
</dbReference>
<dbReference type="InterPro" id="IPR011051">
    <property type="entry name" value="RmlC_Cupin_sf"/>
</dbReference>
<dbReference type="RefSeq" id="WP_202751370.1">
    <property type="nucleotide sequence ID" value="NZ_JAESWC010000025.1"/>
</dbReference>
<accession>A0ABS1TGT1</accession>
<organism evidence="3 4">
    <name type="scientific">Clostridium rhizosphaerae</name>
    <dbReference type="NCBI Taxonomy" id="2803861"/>
    <lineage>
        <taxon>Bacteria</taxon>
        <taxon>Bacillati</taxon>
        <taxon>Bacillota</taxon>
        <taxon>Clostridia</taxon>
        <taxon>Eubacteriales</taxon>
        <taxon>Clostridiaceae</taxon>
        <taxon>Clostridium</taxon>
    </lineage>
</organism>
<name>A0ABS1TGT1_9CLOT</name>
<evidence type="ECO:0000313" key="4">
    <source>
        <dbReference type="Proteomes" id="UP000632377"/>
    </source>
</evidence>
<evidence type="ECO:0000259" key="2">
    <source>
        <dbReference type="Pfam" id="PF07883"/>
    </source>
</evidence>